<dbReference type="InterPro" id="IPR002018">
    <property type="entry name" value="CarbesteraseB"/>
</dbReference>
<dbReference type="PANTHER" id="PTHR43903">
    <property type="entry name" value="NEUROLIGIN"/>
    <property type="match status" value="1"/>
</dbReference>
<accession>A0A8J2WHL6</accession>
<dbReference type="Gene3D" id="3.40.50.1820">
    <property type="entry name" value="alpha/beta hydrolase"/>
    <property type="match status" value="1"/>
</dbReference>
<evidence type="ECO:0000313" key="6">
    <source>
        <dbReference type="Proteomes" id="UP000789390"/>
    </source>
</evidence>
<keyword evidence="6" id="KW-1185">Reference proteome</keyword>
<gene>
    <name evidence="5" type="ORF">DGAL_LOCUS1945</name>
</gene>
<dbReference type="Proteomes" id="UP000789390">
    <property type="component" value="Unassembled WGS sequence"/>
</dbReference>
<reference evidence="5" key="1">
    <citation type="submission" date="2021-11" db="EMBL/GenBank/DDBJ databases">
        <authorList>
            <person name="Schell T."/>
        </authorList>
    </citation>
    <scope>NUCLEOTIDE SEQUENCE</scope>
    <source>
        <strain evidence="5">M5</strain>
    </source>
</reference>
<comment type="similarity">
    <text evidence="1">Belongs to the type-B carboxylesterase/lipase family.</text>
</comment>
<feature type="region of interest" description="Disordered" evidence="3">
    <location>
        <begin position="87"/>
        <end position="106"/>
    </location>
</feature>
<dbReference type="Pfam" id="PF00135">
    <property type="entry name" value="COesterase"/>
    <property type="match status" value="1"/>
</dbReference>
<evidence type="ECO:0000256" key="2">
    <source>
        <dbReference type="ARBA" id="ARBA00023180"/>
    </source>
</evidence>
<feature type="domain" description="Carboxylesterase type B" evidence="4">
    <location>
        <begin position="1"/>
        <end position="253"/>
    </location>
</feature>
<sequence>MSGSALASWALVNDANDVALQVAQAADCVHLVGDRSDSETILNCLRDAPLERIEQAAAKVGRPGSFRRFRTIFGPSIDGVVIRGQHLSSGSSSSGSGGPRKRSEDGRPTYDCLFGVSGFESSYQLSELASEQGLDGVERDLLLRAFVADTYRFHQTEIFLTLVNEYTDWERTVQHPISIRESTVEALSDGQFVAPAILLGDTLTSPDKNSYFYVIDPAIIQGARRYKDTSVGDAVGFLYMTSFMTQSYWASHERVRASICMPYKIEEKRSKTNKLMKDMDY</sequence>
<evidence type="ECO:0000313" key="5">
    <source>
        <dbReference type="EMBL" id="CAH0099787.1"/>
    </source>
</evidence>
<comment type="caution">
    <text evidence="5">The sequence shown here is derived from an EMBL/GenBank/DDBJ whole genome shotgun (WGS) entry which is preliminary data.</text>
</comment>
<dbReference type="AlphaFoldDB" id="A0A8J2WHL6"/>
<organism evidence="5 6">
    <name type="scientific">Daphnia galeata</name>
    <dbReference type="NCBI Taxonomy" id="27404"/>
    <lineage>
        <taxon>Eukaryota</taxon>
        <taxon>Metazoa</taxon>
        <taxon>Ecdysozoa</taxon>
        <taxon>Arthropoda</taxon>
        <taxon>Crustacea</taxon>
        <taxon>Branchiopoda</taxon>
        <taxon>Diplostraca</taxon>
        <taxon>Cladocera</taxon>
        <taxon>Anomopoda</taxon>
        <taxon>Daphniidae</taxon>
        <taxon>Daphnia</taxon>
    </lineage>
</organism>
<dbReference type="SUPFAM" id="SSF53474">
    <property type="entry name" value="alpha/beta-Hydrolases"/>
    <property type="match status" value="1"/>
</dbReference>
<name>A0A8J2WHL6_9CRUS</name>
<dbReference type="InterPro" id="IPR029058">
    <property type="entry name" value="AB_hydrolase_fold"/>
</dbReference>
<dbReference type="EMBL" id="CAKKLH010000024">
    <property type="protein sequence ID" value="CAH0099787.1"/>
    <property type="molecule type" value="Genomic_DNA"/>
</dbReference>
<keyword evidence="2" id="KW-0325">Glycoprotein</keyword>
<proteinExistence type="inferred from homology"/>
<dbReference type="InterPro" id="IPR051093">
    <property type="entry name" value="Neuroligin/BSAL"/>
</dbReference>
<dbReference type="OrthoDB" id="3200163at2759"/>
<evidence type="ECO:0000256" key="1">
    <source>
        <dbReference type="ARBA" id="ARBA00005964"/>
    </source>
</evidence>
<evidence type="ECO:0000256" key="3">
    <source>
        <dbReference type="SAM" id="MobiDB-lite"/>
    </source>
</evidence>
<protein>
    <recommendedName>
        <fullName evidence="4">Carboxylesterase type B domain-containing protein</fullName>
    </recommendedName>
</protein>
<evidence type="ECO:0000259" key="4">
    <source>
        <dbReference type="Pfam" id="PF00135"/>
    </source>
</evidence>